<evidence type="ECO:0000256" key="3">
    <source>
        <dbReference type="ARBA" id="ARBA00022737"/>
    </source>
</evidence>
<feature type="transmembrane region" description="Helical" evidence="7">
    <location>
        <begin position="200"/>
        <end position="220"/>
    </location>
</feature>
<dbReference type="PROSITE" id="PS50923">
    <property type="entry name" value="SUSHI"/>
    <property type="match status" value="3"/>
</dbReference>
<dbReference type="InterPro" id="IPR035976">
    <property type="entry name" value="Sushi/SCR/CCP_sf"/>
</dbReference>
<dbReference type="CDD" id="cd00033">
    <property type="entry name" value="CCP"/>
    <property type="match status" value="3"/>
</dbReference>
<name>A0A1A8H783_9TELE</name>
<feature type="domain" description="Sushi" evidence="9">
    <location>
        <begin position="136"/>
        <end position="195"/>
    </location>
</feature>
<dbReference type="Gene3D" id="2.10.70.10">
    <property type="entry name" value="Complement Module, domain 1"/>
    <property type="match status" value="3"/>
</dbReference>
<dbReference type="InterPro" id="IPR050350">
    <property type="entry name" value="Compl-Cell_Adhes-Reg"/>
</dbReference>
<dbReference type="FunFam" id="2.10.70.10:FF:000014">
    <property type="entry name" value="Membrane cofactor protein"/>
    <property type="match status" value="1"/>
</dbReference>
<keyword evidence="5" id="KW-0325">Glycoprotein</keyword>
<feature type="domain" description="Sushi" evidence="9">
    <location>
        <begin position="76"/>
        <end position="135"/>
    </location>
</feature>
<dbReference type="EMBL" id="HAEB01006070">
    <property type="protein sequence ID" value="SBQ52597.1"/>
    <property type="molecule type" value="Transcribed_RNA"/>
</dbReference>
<protein>
    <submittedName>
        <fullName evidence="10">CD55 molecule, decay accelerating factor for complement (Cromer blood group)</fullName>
    </submittedName>
</protein>
<evidence type="ECO:0000259" key="9">
    <source>
        <dbReference type="PROSITE" id="PS50923"/>
    </source>
</evidence>
<evidence type="ECO:0000256" key="8">
    <source>
        <dbReference type="SAM" id="SignalP"/>
    </source>
</evidence>
<dbReference type="InterPro" id="IPR000436">
    <property type="entry name" value="Sushi_SCR_CCP_dom"/>
</dbReference>
<feature type="chain" id="PRO_5015056919" evidence="8">
    <location>
        <begin position="18"/>
        <end position="221"/>
    </location>
</feature>
<keyword evidence="4 6" id="KW-1015">Disulfide bond</keyword>
<feature type="domain" description="Sushi" evidence="9">
    <location>
        <begin position="18"/>
        <end position="75"/>
    </location>
</feature>
<feature type="disulfide bond" evidence="6">
    <location>
        <begin position="106"/>
        <end position="133"/>
    </location>
</feature>
<evidence type="ECO:0000256" key="4">
    <source>
        <dbReference type="ARBA" id="ARBA00023157"/>
    </source>
</evidence>
<evidence type="ECO:0000256" key="2">
    <source>
        <dbReference type="ARBA" id="ARBA00022729"/>
    </source>
</evidence>
<keyword evidence="7" id="KW-1133">Transmembrane helix</keyword>
<evidence type="ECO:0000256" key="6">
    <source>
        <dbReference type="PROSITE-ProRule" id="PRU00302"/>
    </source>
</evidence>
<keyword evidence="2 8" id="KW-0732">Signal</keyword>
<comment type="caution">
    <text evidence="6">Lacks conserved residue(s) required for the propagation of feature annotation.</text>
</comment>
<evidence type="ECO:0000256" key="5">
    <source>
        <dbReference type="ARBA" id="ARBA00023180"/>
    </source>
</evidence>
<dbReference type="SUPFAM" id="SSF57535">
    <property type="entry name" value="Complement control module/SCR domain"/>
    <property type="match status" value="3"/>
</dbReference>
<feature type="signal peptide" evidence="8">
    <location>
        <begin position="1"/>
        <end position="17"/>
    </location>
</feature>
<sequence length="221" mass="23343">MSLTAFFLLSFAAAAQGFNCGPLPELSHGNIDYPSGTETDATAVLTCKTGFNLVGQNEIMCGDQGWSGRLPVCEAITCSPPADVVNGGFSPQREVYKFQDAVSFSCKKGFTLSGRTKLTCTEQGTFSPAPPTCVLVKCEDPVIPNAEFVGGSRPPHGYAATVEYRCKAGFKMTGSSSLKCEMNSRWSPEIPKCSSSGHGLVGGVVGGLVSIAVLVVQFFWM</sequence>
<accession>A0A1A8H783</accession>
<dbReference type="SMART" id="SM00032">
    <property type="entry name" value="CCP"/>
    <property type="match status" value="3"/>
</dbReference>
<reference evidence="10" key="1">
    <citation type="submission" date="2016-05" db="EMBL/GenBank/DDBJ databases">
        <authorList>
            <person name="Lavstsen T."/>
            <person name="Jespersen J.S."/>
        </authorList>
    </citation>
    <scope>NUCLEOTIDE SEQUENCE</scope>
    <source>
        <tissue evidence="10">Brain</tissue>
    </source>
</reference>
<gene>
    <name evidence="10" type="primary">CD55</name>
</gene>
<dbReference type="EMBL" id="HAEC01011884">
    <property type="protein sequence ID" value="SBQ80101.1"/>
    <property type="molecule type" value="Transcribed_RNA"/>
</dbReference>
<keyword evidence="7" id="KW-0812">Transmembrane</keyword>
<reference evidence="10" key="2">
    <citation type="submission" date="2016-06" db="EMBL/GenBank/DDBJ databases">
        <title>The genome of a short-lived fish provides insights into sex chromosome evolution and the genetic control of aging.</title>
        <authorList>
            <person name="Reichwald K."/>
            <person name="Felder M."/>
            <person name="Petzold A."/>
            <person name="Koch P."/>
            <person name="Groth M."/>
            <person name="Platzer M."/>
        </authorList>
    </citation>
    <scope>NUCLEOTIDE SEQUENCE</scope>
    <source>
        <tissue evidence="10">Brain</tissue>
    </source>
</reference>
<feature type="disulfide bond" evidence="6">
    <location>
        <begin position="166"/>
        <end position="193"/>
    </location>
</feature>
<dbReference type="AlphaFoldDB" id="A0A1A8H783"/>
<evidence type="ECO:0000256" key="1">
    <source>
        <dbReference type="ARBA" id="ARBA00022659"/>
    </source>
</evidence>
<dbReference type="PANTHER" id="PTHR19325">
    <property type="entry name" value="COMPLEMENT COMPONENT-RELATED SUSHI DOMAIN-CONTAINING"/>
    <property type="match status" value="1"/>
</dbReference>
<organism evidence="10">
    <name type="scientific">Nothobranchius korthausae</name>
    <dbReference type="NCBI Taxonomy" id="1143690"/>
    <lineage>
        <taxon>Eukaryota</taxon>
        <taxon>Metazoa</taxon>
        <taxon>Chordata</taxon>
        <taxon>Craniata</taxon>
        <taxon>Vertebrata</taxon>
        <taxon>Euteleostomi</taxon>
        <taxon>Actinopterygii</taxon>
        <taxon>Neopterygii</taxon>
        <taxon>Teleostei</taxon>
        <taxon>Neoteleostei</taxon>
        <taxon>Acanthomorphata</taxon>
        <taxon>Ovalentaria</taxon>
        <taxon>Atherinomorphae</taxon>
        <taxon>Cyprinodontiformes</taxon>
        <taxon>Nothobranchiidae</taxon>
        <taxon>Nothobranchius</taxon>
    </lineage>
</organism>
<dbReference type="Pfam" id="PF00084">
    <property type="entry name" value="Sushi"/>
    <property type="match status" value="3"/>
</dbReference>
<proteinExistence type="predicted"/>
<dbReference type="PANTHER" id="PTHR19325:SF573">
    <property type="entry name" value="MEMBRANE COFACTOR PROTEIN"/>
    <property type="match status" value="1"/>
</dbReference>
<keyword evidence="7" id="KW-0472">Membrane</keyword>
<keyword evidence="3" id="KW-0677">Repeat</keyword>
<evidence type="ECO:0000256" key="7">
    <source>
        <dbReference type="SAM" id="Phobius"/>
    </source>
</evidence>
<evidence type="ECO:0000313" key="10">
    <source>
        <dbReference type="EMBL" id="SBQ80101.1"/>
    </source>
</evidence>
<keyword evidence="1 6" id="KW-0768">Sushi</keyword>